<dbReference type="EMBL" id="CP009507">
    <property type="protein sequence ID" value="AKB32156.1"/>
    <property type="molecule type" value="Genomic_DNA"/>
</dbReference>
<gene>
    <name evidence="2" type="ORF">MSSIH_1466</name>
</gene>
<reference evidence="2 3" key="1">
    <citation type="submission" date="2014-07" db="EMBL/GenBank/DDBJ databases">
        <title>Methanogenic archaea and the global carbon cycle.</title>
        <authorList>
            <person name="Henriksen J.R."/>
            <person name="Luke J."/>
            <person name="Reinhart S."/>
            <person name="Benedict M.N."/>
            <person name="Youngblut N.D."/>
            <person name="Metcalf M.E."/>
            <person name="Whitaker R.J."/>
            <person name="Metcalf W.W."/>
        </authorList>
    </citation>
    <scope>NUCLEOTIDE SEQUENCE [LARGE SCALE GENOMIC DNA]</scope>
    <source>
        <strain evidence="2 3">HI350</strain>
    </source>
</reference>
<proteinExistence type="predicted"/>
<dbReference type="HOGENOM" id="CLU_113179_1_0_2"/>
<name>A0A0E3LAK0_9EURY</name>
<dbReference type="AlphaFoldDB" id="A0A0E3LAK0"/>
<evidence type="ECO:0000256" key="1">
    <source>
        <dbReference type="SAM" id="MobiDB-lite"/>
    </source>
</evidence>
<evidence type="ECO:0000313" key="3">
    <source>
        <dbReference type="Proteomes" id="UP000033092"/>
    </source>
</evidence>
<accession>A0A0E3LAK0</accession>
<dbReference type="PANTHER" id="PTHR36507:SF1">
    <property type="entry name" value="BLL1555 PROTEIN"/>
    <property type="match status" value="1"/>
</dbReference>
<protein>
    <submittedName>
        <fullName evidence="2">Copper binding protein, plastocyanin/azurin family</fullName>
    </submittedName>
</protein>
<dbReference type="PROSITE" id="PS51257">
    <property type="entry name" value="PROKAR_LIPOPROTEIN"/>
    <property type="match status" value="1"/>
</dbReference>
<evidence type="ECO:0000313" key="2">
    <source>
        <dbReference type="EMBL" id="AKB32156.1"/>
    </source>
</evidence>
<feature type="region of interest" description="Disordered" evidence="1">
    <location>
        <begin position="26"/>
        <end position="92"/>
    </location>
</feature>
<dbReference type="PATRIC" id="fig|1434119.4.peg.1873"/>
<dbReference type="Proteomes" id="UP000033092">
    <property type="component" value="Chromosome"/>
</dbReference>
<organism evidence="2 3">
    <name type="scientific">Methanosarcina siciliae HI350</name>
    <dbReference type="NCBI Taxonomy" id="1434119"/>
    <lineage>
        <taxon>Archaea</taxon>
        <taxon>Methanobacteriati</taxon>
        <taxon>Methanobacteriota</taxon>
        <taxon>Stenosarchaea group</taxon>
        <taxon>Methanomicrobia</taxon>
        <taxon>Methanosarcinales</taxon>
        <taxon>Methanosarcinaceae</taxon>
        <taxon>Methanosarcina</taxon>
    </lineage>
</organism>
<dbReference type="Gene3D" id="2.60.40.420">
    <property type="entry name" value="Cupredoxins - blue copper proteins"/>
    <property type="match status" value="1"/>
</dbReference>
<dbReference type="KEGG" id="msz:MSSIH_1466"/>
<feature type="compositionally biased region" description="Acidic residues" evidence="1">
    <location>
        <begin position="48"/>
        <end position="73"/>
    </location>
</feature>
<dbReference type="InterPro" id="IPR008972">
    <property type="entry name" value="Cupredoxin"/>
</dbReference>
<dbReference type="InterPro" id="IPR052721">
    <property type="entry name" value="ET_Amicyanin"/>
</dbReference>
<dbReference type="SUPFAM" id="SSF49503">
    <property type="entry name" value="Cupredoxins"/>
    <property type="match status" value="1"/>
</dbReference>
<dbReference type="PANTHER" id="PTHR36507">
    <property type="entry name" value="BLL1555 PROTEIN"/>
    <property type="match status" value="1"/>
</dbReference>
<sequence length="183" mass="20484">MGNKMKAKIIVLLLVLSAVLFSGCAGNEETSPEENVTPEETVTPEEVSTPEETETPEVTETEEEVETPEENETEVVTPVENETEEGPTINTSNIKTTPYLVRLVSYRAYPTSLNIKQGETVAWMNYQDSPRRVFTLVSEQGLFENESLVYRRSFPYTFNETGAYNFTVVGQPKMSVNITVSEP</sequence>
<feature type="compositionally biased region" description="Low complexity" evidence="1">
    <location>
        <begin position="27"/>
        <end position="47"/>
    </location>
</feature>